<dbReference type="NCBIfam" id="NF002647">
    <property type="entry name" value="PRK02318.1-3"/>
    <property type="match status" value="1"/>
</dbReference>
<dbReference type="InterPro" id="IPR036291">
    <property type="entry name" value="NAD(P)-bd_dom_sf"/>
</dbReference>
<dbReference type="GO" id="GO:0008926">
    <property type="term" value="F:mannitol-1-phosphate 5-dehydrogenase activity"/>
    <property type="evidence" value="ECO:0007669"/>
    <property type="project" value="UniProtKB-EC"/>
</dbReference>
<sequence length="443" mass="49153">MSDVDASTTQFASYCKPDVQSVFLELNIDAARSRASTQNLFCAYHVIKFIPNSTMAGKKGVHFGGGNIGRGFVAEFLHNSGYEVVFIDVMDAIIEKLQNAKSYDVKEIGPSGEKTFTIDNYRALNSKYDMEKVVHEIATADTVTCAVGPNILKFIADPIAKGIESRQSSTPVAVIACENAIGATDNLKGFIMEKLSDDTKSKLNSKARFANSAVDRIVPIQDEDAGLNVKIEQFFEWCVESPPFEGNPPDIQGVHYVQDLQPYIERKLFTVNTGHATAAYYGHNRGIKYIHEVLENKELHDIVQNTLKETAHLICSKHDHISREEQQDYVQKIVTRISNPVLKDGVDRVGRAPLRKLSRKERFIGPAAHLAEMGEKYDYLLGGIEMALRFQNVEGDDESVELAKILKDNDANAATKKLTGLEETHPIFAKVSEVVAKVQKETA</sequence>
<comment type="subunit">
    <text evidence="2">Monomer.</text>
</comment>
<accession>A0A3M6YR27</accession>
<organism evidence="10 11">
    <name type="scientific">Hortaea werneckii</name>
    <name type="common">Black yeast</name>
    <name type="synonym">Cladosporium werneckii</name>
    <dbReference type="NCBI Taxonomy" id="91943"/>
    <lineage>
        <taxon>Eukaryota</taxon>
        <taxon>Fungi</taxon>
        <taxon>Dikarya</taxon>
        <taxon>Ascomycota</taxon>
        <taxon>Pezizomycotina</taxon>
        <taxon>Dothideomycetes</taxon>
        <taxon>Dothideomycetidae</taxon>
        <taxon>Mycosphaerellales</taxon>
        <taxon>Teratosphaeriaceae</taxon>
        <taxon>Hortaea</taxon>
    </lineage>
</organism>
<comment type="similarity">
    <text evidence="1">Belongs to the mannitol dehydrogenase family.</text>
</comment>
<evidence type="ECO:0000313" key="10">
    <source>
        <dbReference type="EMBL" id="RMY05329.1"/>
    </source>
</evidence>
<dbReference type="PANTHER" id="PTHR30524">
    <property type="entry name" value="MANNITOL-1-PHOSPHATE 5-DEHYDROGENASE"/>
    <property type="match status" value="1"/>
</dbReference>
<comment type="caution">
    <text evidence="10">The sequence shown here is derived from an EMBL/GenBank/DDBJ whole genome shotgun (WGS) entry which is preliminary data.</text>
</comment>
<dbReference type="AlphaFoldDB" id="A0A3M6YR27"/>
<evidence type="ECO:0000256" key="1">
    <source>
        <dbReference type="ARBA" id="ARBA00006541"/>
    </source>
</evidence>
<dbReference type="GO" id="GO:0005829">
    <property type="term" value="C:cytosol"/>
    <property type="evidence" value="ECO:0007669"/>
    <property type="project" value="TreeGrafter"/>
</dbReference>
<feature type="domain" description="Mannitol dehydrogenase N-terminal" evidence="8">
    <location>
        <begin position="60"/>
        <end position="252"/>
    </location>
</feature>
<dbReference type="PRINTS" id="PR00084">
    <property type="entry name" value="MTLDHDRGNASE"/>
</dbReference>
<dbReference type="HAMAP" id="MF_00196">
    <property type="entry name" value="Mannitol_dehydrog"/>
    <property type="match status" value="1"/>
</dbReference>
<dbReference type="InterPro" id="IPR000669">
    <property type="entry name" value="Mannitol_DH"/>
</dbReference>
<dbReference type="NCBIfam" id="NF002652">
    <property type="entry name" value="PRK02318.2-5"/>
    <property type="match status" value="1"/>
</dbReference>
<dbReference type="Gene3D" id="3.40.50.720">
    <property type="entry name" value="NAD(P)-binding Rossmann-like Domain"/>
    <property type="match status" value="1"/>
</dbReference>
<name>A0A3M6YR27_HORWE</name>
<keyword evidence="5" id="KW-0560">Oxidoreductase</keyword>
<dbReference type="Gene3D" id="1.10.1040.10">
    <property type="entry name" value="N-(1-d-carboxylethyl)-l-norvaline Dehydrogenase, domain 2"/>
    <property type="match status" value="1"/>
</dbReference>
<dbReference type="Pfam" id="PF08125">
    <property type="entry name" value="Mannitol_dh_C"/>
    <property type="match status" value="1"/>
</dbReference>
<proteinExistence type="inferred from homology"/>
<dbReference type="Pfam" id="PF01232">
    <property type="entry name" value="Mannitol_dh"/>
    <property type="match status" value="1"/>
</dbReference>
<dbReference type="EC" id="1.1.1.17" evidence="3"/>
<reference evidence="10 11" key="1">
    <citation type="journal article" date="2018" name="BMC Genomics">
        <title>Genomic evidence for intraspecific hybridization in a clonal and extremely halotolerant yeast.</title>
        <authorList>
            <person name="Gostincar C."/>
            <person name="Stajich J.E."/>
            <person name="Zupancic J."/>
            <person name="Zalar P."/>
            <person name="Gunde-Cimerman N."/>
        </authorList>
    </citation>
    <scope>NUCLEOTIDE SEQUENCE [LARGE SCALE GENOMIC DNA]</scope>
    <source>
        <strain evidence="10 11">EXF-6654</strain>
    </source>
</reference>
<comment type="catalytic activity">
    <reaction evidence="7">
        <text>D-mannitol 1-phosphate + NAD(+) = beta-D-fructose 6-phosphate + NADH + H(+)</text>
        <dbReference type="Rhea" id="RHEA:19661"/>
        <dbReference type="ChEBI" id="CHEBI:15378"/>
        <dbReference type="ChEBI" id="CHEBI:57540"/>
        <dbReference type="ChEBI" id="CHEBI:57634"/>
        <dbReference type="ChEBI" id="CHEBI:57945"/>
        <dbReference type="ChEBI" id="CHEBI:61381"/>
        <dbReference type="EC" id="1.1.1.17"/>
    </reaction>
</comment>
<dbReference type="InterPro" id="IPR013118">
    <property type="entry name" value="Mannitol_DH_C"/>
</dbReference>
<dbReference type="InterPro" id="IPR008927">
    <property type="entry name" value="6-PGluconate_DH-like_C_sf"/>
</dbReference>
<keyword evidence="6" id="KW-0520">NAD</keyword>
<evidence type="ECO:0000256" key="7">
    <source>
        <dbReference type="ARBA" id="ARBA00048615"/>
    </source>
</evidence>
<evidence type="ECO:0000256" key="2">
    <source>
        <dbReference type="ARBA" id="ARBA00011245"/>
    </source>
</evidence>
<evidence type="ECO:0000256" key="5">
    <source>
        <dbReference type="ARBA" id="ARBA00023002"/>
    </source>
</evidence>
<evidence type="ECO:0000313" key="11">
    <source>
        <dbReference type="Proteomes" id="UP000282582"/>
    </source>
</evidence>
<evidence type="ECO:0000259" key="9">
    <source>
        <dbReference type="Pfam" id="PF08125"/>
    </source>
</evidence>
<dbReference type="GO" id="GO:0019592">
    <property type="term" value="P:mannitol catabolic process"/>
    <property type="evidence" value="ECO:0007669"/>
    <property type="project" value="TreeGrafter"/>
</dbReference>
<protein>
    <recommendedName>
        <fullName evidence="4">Mannitol-1-phosphate 5-dehydrogenase</fullName>
        <ecNumber evidence="3">1.1.1.17</ecNumber>
    </recommendedName>
</protein>
<dbReference type="VEuPathDB" id="FungiDB:BTJ68_10048"/>
<dbReference type="InterPro" id="IPR013131">
    <property type="entry name" value="Mannitol_DH_N"/>
</dbReference>
<feature type="domain" description="Mannitol dehydrogenase C-terminal" evidence="9">
    <location>
        <begin position="259"/>
        <end position="408"/>
    </location>
</feature>
<dbReference type="EMBL" id="QWIK01000488">
    <property type="protein sequence ID" value="RMY05329.1"/>
    <property type="molecule type" value="Genomic_DNA"/>
</dbReference>
<evidence type="ECO:0000256" key="6">
    <source>
        <dbReference type="ARBA" id="ARBA00023027"/>
    </source>
</evidence>
<dbReference type="InterPro" id="IPR023028">
    <property type="entry name" value="Mannitol_1_phos_5_DH"/>
</dbReference>
<evidence type="ECO:0000259" key="8">
    <source>
        <dbReference type="Pfam" id="PF01232"/>
    </source>
</evidence>
<gene>
    <name evidence="10" type="ORF">D0868_06468</name>
</gene>
<dbReference type="SUPFAM" id="SSF48179">
    <property type="entry name" value="6-phosphogluconate dehydrogenase C-terminal domain-like"/>
    <property type="match status" value="1"/>
</dbReference>
<evidence type="ECO:0000256" key="3">
    <source>
        <dbReference type="ARBA" id="ARBA00012939"/>
    </source>
</evidence>
<dbReference type="PANTHER" id="PTHR30524:SF0">
    <property type="entry name" value="ALTRONATE OXIDOREDUCTASE-RELATED"/>
    <property type="match status" value="1"/>
</dbReference>
<evidence type="ECO:0000256" key="4">
    <source>
        <dbReference type="ARBA" id="ARBA00016219"/>
    </source>
</evidence>
<dbReference type="Proteomes" id="UP000282582">
    <property type="component" value="Unassembled WGS sequence"/>
</dbReference>
<dbReference type="SUPFAM" id="SSF51735">
    <property type="entry name" value="NAD(P)-binding Rossmann-fold domains"/>
    <property type="match status" value="1"/>
</dbReference>
<dbReference type="InterPro" id="IPR013328">
    <property type="entry name" value="6PGD_dom2"/>
</dbReference>